<dbReference type="PANTHER" id="PTHR24123:SF49">
    <property type="entry name" value="ANKYRIN-2-LIKE ISOFORM X1"/>
    <property type="match status" value="1"/>
</dbReference>
<evidence type="ECO:0000256" key="5">
    <source>
        <dbReference type="ARBA" id="ARBA00022737"/>
    </source>
</evidence>
<dbReference type="InterPro" id="IPR051165">
    <property type="entry name" value="Multifunctional_ANK_Repeat"/>
</dbReference>
<feature type="region of interest" description="Disordered" evidence="8">
    <location>
        <begin position="841"/>
        <end position="908"/>
    </location>
</feature>
<feature type="compositionally biased region" description="Low complexity" evidence="8">
    <location>
        <begin position="1641"/>
        <end position="1655"/>
    </location>
</feature>
<feature type="domain" description="Death" evidence="9">
    <location>
        <begin position="608"/>
        <end position="692"/>
    </location>
</feature>
<feature type="region of interest" description="Disordered" evidence="8">
    <location>
        <begin position="5211"/>
        <end position="5238"/>
    </location>
</feature>
<feature type="region of interest" description="Disordered" evidence="8">
    <location>
        <begin position="4783"/>
        <end position="4812"/>
    </location>
</feature>
<feature type="region of interest" description="Disordered" evidence="8">
    <location>
        <begin position="4986"/>
        <end position="5012"/>
    </location>
</feature>
<dbReference type="GO" id="GO:0005737">
    <property type="term" value="C:cytoplasm"/>
    <property type="evidence" value="ECO:0007669"/>
    <property type="project" value="UniProtKB-SubCell"/>
</dbReference>
<dbReference type="GO" id="GO:0007165">
    <property type="term" value="P:signal transduction"/>
    <property type="evidence" value="ECO:0007669"/>
    <property type="project" value="InterPro"/>
</dbReference>
<evidence type="ECO:0000256" key="8">
    <source>
        <dbReference type="SAM" id="MobiDB-lite"/>
    </source>
</evidence>
<keyword evidence="5" id="KW-0677">Repeat</keyword>
<feature type="compositionally biased region" description="Basic and acidic residues" evidence="8">
    <location>
        <begin position="4380"/>
        <end position="4398"/>
    </location>
</feature>
<protein>
    <submittedName>
        <fullName evidence="11">Ankyrin-2-like</fullName>
    </submittedName>
</protein>
<dbReference type="SUPFAM" id="SSF47986">
    <property type="entry name" value="DEATH domain"/>
    <property type="match status" value="1"/>
</dbReference>
<name>A0A674CNG9_SALTR</name>
<dbReference type="InterPro" id="IPR040745">
    <property type="entry name" value="Ankyrin_UPA"/>
</dbReference>
<feature type="region of interest" description="Disordered" evidence="8">
    <location>
        <begin position="1630"/>
        <end position="1659"/>
    </location>
</feature>
<evidence type="ECO:0000256" key="4">
    <source>
        <dbReference type="ARBA" id="ARBA00022553"/>
    </source>
</evidence>
<evidence type="ECO:0000313" key="11">
    <source>
        <dbReference type="Ensembl" id="ENSSTUP00000085034.1"/>
    </source>
</evidence>
<evidence type="ECO:0000256" key="2">
    <source>
        <dbReference type="ARBA" id="ARBA00004496"/>
    </source>
</evidence>
<feature type="region of interest" description="Disordered" evidence="8">
    <location>
        <begin position="3408"/>
        <end position="3435"/>
    </location>
</feature>
<feature type="region of interest" description="Disordered" evidence="8">
    <location>
        <begin position="3143"/>
        <end position="3169"/>
    </location>
</feature>
<evidence type="ECO:0000259" key="10">
    <source>
        <dbReference type="PROSITE" id="PS51145"/>
    </source>
</evidence>
<feature type="region of interest" description="Disordered" evidence="8">
    <location>
        <begin position="2198"/>
        <end position="2247"/>
    </location>
</feature>
<feature type="compositionally biased region" description="Basic and acidic residues" evidence="8">
    <location>
        <begin position="591"/>
        <end position="604"/>
    </location>
</feature>
<feature type="region of interest" description="Disordered" evidence="8">
    <location>
        <begin position="579"/>
        <end position="604"/>
    </location>
</feature>
<feature type="region of interest" description="Disordered" evidence="8">
    <location>
        <begin position="3586"/>
        <end position="3611"/>
    </location>
</feature>
<evidence type="ECO:0000256" key="6">
    <source>
        <dbReference type="ARBA" id="ARBA00023043"/>
    </source>
</evidence>
<dbReference type="Pfam" id="PF00791">
    <property type="entry name" value="ZU5"/>
    <property type="match status" value="2"/>
</dbReference>
<feature type="region of interest" description="Disordered" evidence="8">
    <location>
        <begin position="1301"/>
        <end position="1347"/>
    </location>
</feature>
<keyword evidence="4" id="KW-0597">Phosphoprotein</keyword>
<feature type="compositionally biased region" description="Polar residues" evidence="8">
    <location>
        <begin position="797"/>
        <end position="807"/>
    </location>
</feature>
<evidence type="ECO:0000259" key="9">
    <source>
        <dbReference type="PROSITE" id="PS50017"/>
    </source>
</evidence>
<feature type="region of interest" description="Disordered" evidence="8">
    <location>
        <begin position="4911"/>
        <end position="4951"/>
    </location>
</feature>
<accession>A0A674CNG9</accession>
<dbReference type="Pfam" id="PF00531">
    <property type="entry name" value="Death"/>
    <property type="match status" value="1"/>
</dbReference>
<feature type="region of interest" description="Disordered" evidence="8">
    <location>
        <begin position="1"/>
        <end position="21"/>
    </location>
</feature>
<dbReference type="PANTHER" id="PTHR24123">
    <property type="entry name" value="ANKYRIN REPEAT-CONTAINING"/>
    <property type="match status" value="1"/>
</dbReference>
<feature type="region of interest" description="Disordered" evidence="8">
    <location>
        <begin position="4709"/>
        <end position="4728"/>
    </location>
</feature>
<dbReference type="OMA" id="CPMSPES"/>
<proteinExistence type="predicted"/>
<feature type="domain" description="ZU5" evidence="10">
    <location>
        <begin position="124"/>
        <end position="279"/>
    </location>
</feature>
<feature type="region of interest" description="Disordered" evidence="8">
    <location>
        <begin position="2621"/>
        <end position="2647"/>
    </location>
</feature>
<feature type="region of interest" description="Disordered" evidence="8">
    <location>
        <begin position="1845"/>
        <end position="1882"/>
    </location>
</feature>
<feature type="region of interest" description="Disordered" evidence="8">
    <location>
        <begin position="1759"/>
        <end position="1784"/>
    </location>
</feature>
<dbReference type="FunFam" id="2.60.220.30:FF:000002">
    <property type="entry name" value="Ankyrin-3 isoform 2"/>
    <property type="match status" value="1"/>
</dbReference>
<dbReference type="FunFam" id="2.60.40.2660:FF:000001">
    <property type="entry name" value="Ankyrin-3 isoform 2"/>
    <property type="match status" value="1"/>
</dbReference>
<feature type="region of interest" description="Disordered" evidence="8">
    <location>
        <begin position="2001"/>
        <end position="2036"/>
    </location>
</feature>
<feature type="region of interest" description="Disordered" evidence="8">
    <location>
        <begin position="1182"/>
        <end position="1217"/>
    </location>
</feature>
<evidence type="ECO:0000256" key="3">
    <source>
        <dbReference type="ARBA" id="ARBA00022490"/>
    </source>
</evidence>
<feature type="region of interest" description="Disordered" evidence="8">
    <location>
        <begin position="2264"/>
        <end position="2286"/>
    </location>
</feature>
<keyword evidence="12" id="KW-1185">Reference proteome</keyword>
<dbReference type="InterPro" id="IPR000906">
    <property type="entry name" value="ZU5_dom"/>
</dbReference>
<feature type="domain" description="ZU5" evidence="10">
    <location>
        <begin position="281"/>
        <end position="428"/>
    </location>
</feature>
<feature type="region of interest" description="Disordered" evidence="8">
    <location>
        <begin position="1675"/>
        <end position="1710"/>
    </location>
</feature>
<feature type="compositionally biased region" description="Basic and acidic residues" evidence="8">
    <location>
        <begin position="5221"/>
        <end position="5238"/>
    </location>
</feature>
<dbReference type="InterPro" id="IPR000488">
    <property type="entry name" value="Death_dom"/>
</dbReference>
<comment type="subcellular location">
    <subcellularLocation>
        <location evidence="2">Cytoplasm</location>
    </subcellularLocation>
    <subcellularLocation>
        <location evidence="1">Membrane</location>
    </subcellularLocation>
</comment>
<dbReference type="InterPro" id="IPR011029">
    <property type="entry name" value="DEATH-like_dom_sf"/>
</dbReference>
<feature type="region of interest" description="Disordered" evidence="8">
    <location>
        <begin position="2759"/>
        <end position="2780"/>
    </location>
</feature>
<dbReference type="Pfam" id="PF17809">
    <property type="entry name" value="UPA_2"/>
    <property type="match status" value="1"/>
</dbReference>
<feature type="compositionally biased region" description="Polar residues" evidence="8">
    <location>
        <begin position="4933"/>
        <end position="4949"/>
    </location>
</feature>
<evidence type="ECO:0000256" key="1">
    <source>
        <dbReference type="ARBA" id="ARBA00004370"/>
    </source>
</evidence>
<feature type="compositionally biased region" description="Polar residues" evidence="8">
    <location>
        <begin position="1675"/>
        <end position="1684"/>
    </location>
</feature>
<feature type="region of interest" description="Disordered" evidence="8">
    <location>
        <begin position="2088"/>
        <end position="2116"/>
    </location>
</feature>
<feature type="region of interest" description="Disordered" evidence="8">
    <location>
        <begin position="4078"/>
        <end position="4099"/>
    </location>
</feature>
<reference evidence="11" key="1">
    <citation type="submission" date="2025-08" db="UniProtKB">
        <authorList>
            <consortium name="Ensembl"/>
        </authorList>
    </citation>
    <scope>IDENTIFICATION</scope>
</reference>
<evidence type="ECO:0000313" key="12">
    <source>
        <dbReference type="Proteomes" id="UP000472277"/>
    </source>
</evidence>
<evidence type="ECO:0000256" key="7">
    <source>
        <dbReference type="ARBA" id="ARBA00023136"/>
    </source>
</evidence>
<dbReference type="Ensembl" id="ENSSTUT00000090446.1">
    <property type="protein sequence ID" value="ENSSTUP00000085034.1"/>
    <property type="gene ID" value="ENSSTUG00000034215.1"/>
</dbReference>
<dbReference type="FunFam" id="1.10.533.10:FF:000002">
    <property type="entry name" value="Ankyrin-3 isoform 2"/>
    <property type="match status" value="1"/>
</dbReference>
<feature type="compositionally biased region" description="Basic and acidic residues" evidence="8">
    <location>
        <begin position="784"/>
        <end position="796"/>
    </location>
</feature>
<feature type="compositionally biased region" description="Polar residues" evidence="8">
    <location>
        <begin position="889"/>
        <end position="899"/>
    </location>
</feature>
<dbReference type="Gene3D" id="2.60.220.30">
    <property type="match status" value="2"/>
</dbReference>
<feature type="compositionally biased region" description="Basic and acidic residues" evidence="8">
    <location>
        <begin position="3947"/>
        <end position="3961"/>
    </location>
</feature>
<dbReference type="GO" id="GO:0016020">
    <property type="term" value="C:membrane"/>
    <property type="evidence" value="ECO:0007669"/>
    <property type="project" value="UniProtKB-SubCell"/>
</dbReference>
<dbReference type="GeneTree" id="ENSGT00940000155279"/>
<keyword evidence="6" id="KW-0040">ANK repeat</keyword>
<dbReference type="FunFam" id="2.60.220.30:FF:000001">
    <property type="entry name" value="Ankyrin-3 isoform 2"/>
    <property type="match status" value="1"/>
</dbReference>
<dbReference type="InParanoid" id="A0A674CNG9"/>
<feature type="region of interest" description="Disordered" evidence="8">
    <location>
        <begin position="4380"/>
        <end position="4405"/>
    </location>
</feature>
<gene>
    <name evidence="11" type="primary">LOC115194125</name>
</gene>
<feature type="compositionally biased region" description="Basic and acidic residues" evidence="8">
    <location>
        <begin position="2628"/>
        <end position="2642"/>
    </location>
</feature>
<feature type="region of interest" description="Disordered" evidence="8">
    <location>
        <begin position="3945"/>
        <end position="3967"/>
    </location>
</feature>
<feature type="compositionally biased region" description="Low complexity" evidence="8">
    <location>
        <begin position="2227"/>
        <end position="2247"/>
    </location>
</feature>
<sequence length="5238" mass="579397">MTEVLDVSDEEGDDTMTGDGGEYLRAEDLRELGDDSLPGQYMDGMNYLRFSLEGGRSDSLDRSYTPSHHGYYSPKHESMIEEMLTSHNVSSLARENEKDSYRLSWGTENLDNVALSSSPIHSGFLVSFMVDARGGAMRGCRHNGLRIIIPPRKCSAPTRVTCRLVKRHRLATMPPMVEGEGLASRLIEVGPVGAQFLGPVVVEIPHFAALRGKERELVIMRSETGESWKEHHCEHTEEELNQILNGMDEELDPPEELEKKRICRIITRDFPQYFAVVSRVKQDSNLIGPEGGILSSTVVPTVQAVFPEGALTKRIKVGLQAQPMNADVVKKLLGNKATFSPIVTLEPRRRKFHKPITMTIPIPKSNTDPVVNGFGGDQPTLRLLCSITGGTTPAQWEDITGTTPLTFINDCVSFTTNVSARFWLIDCRQVQESVSFSTSVYREIICVPYMAKFVIFAKTHDPIEARLRCFCMTDDKMDKTLEQQENFTEVARSRDVEVLEGKPIYADCFGNLVPLTKSGQHHLFSFFAFKENRLALFIKIRDNTQDSCGRLSFMKEPRSYRSLAHNAICNLNITLPSYSKESDSDQEAEEEIGRKLEKLDPQDEAERKEERLEIIADHLGFSWTELARELEFSEERINLIRIENPNSLQDQSHALLKLWTDRDGKHATETTLIKRLTKINRMDIVHLIETKIIKSTQEDASSHTYAEIERTIALDHSEGFSALHEDIDSPRPGRRTDVTPSGPGSRQGPFMVSEEDLSSSMSSLHETSGRVETDTSVTGLLRHAQKEKLQKERETTHSVGGTSQSGSEKAESLHMGTFKQVSPFFTLYRTSPYQLTSHVLDPAYNGPTPPSSSSLSVKHSEKGAQRGAEWGEGSLQPPQAESDNKWLLSPTSHQESPTKSSKRVCESRPLSMTDFGDSLTECDQAEPDFSELSVELKQTSEYYTYLSTTSVTMASQTTERVSEKNSLTAEPMNLPLPQSTQLPQASEVVRPKETCEIFSEDHIDEVSHRLYKVLFGYVEKSTSEESKKTPMELDEVAGTYRASRVYEADSPTSMPLIDVDQATLDQEAISAELYLRPVDFSPMTPESITFGVGKESQTIAQTSSDVSRTTLISESVTVESIVSTAIIQISHDSTAETRAEVSALPVSELAMSLAPESLRSKTEKRSLSPDSASEYATKIVVSMHGQSSSPESVTSDDRSGSQSPDSHIPEYSPSTLDSSILLTESRASSPESLSSDTELSLLLPDSPIPQFRPLSPLPPPEVEWETAEIPSYAPGQTFLSAPGAASSLLALGLAEAEDRPLTPMVPNRGEFSRAISPGSEYLEKRALSPESTGSVNEQRPLSPDSPIPEFRQALPESVISTTGCRSYSPESETSVTSETECILLEAFAFWQRPDSPQSIVSDTDYRPMSATSLMLLNDIKSSSPVSAGSVDEHRSLSPDSPITQFWQSEPIALVKFCRSSSPESLFSDIDYETVPLLSLLYKDRPSSPESIASIDEYRALSPDSPIPQFWHMLPDSIVDYRSSSPESVSSDTKCVPMSLESIGTEHRPDSPEALDFEKEITYSALTQLKSLKPLVSPSVTKVKLPKSTTLVPENVNMTADSLDAIEPNPVMSEPACSIVQNIHLGIQQSTEKGKTKFNPLSTKTKSAKQQKSNSSETDPAFLSVTEIPAVKSLSKSVLRSTNQPPVKPAEVVTAPKPAKPESTKPQSHEVLSATSDVAQPSEDQDMVLCVSPITITESGINVPESPPILTESATAPLFEFSQPEPQPEPQKGLSEPDVAQPSSVSPITLSASGIRFPPSAILVPEYRLVYDAELWKLISQINDQQYVGETYCSKTGVFEYAGQRKEYEETSEPDAKPLSIDSPVEESDSKPESLSEYRSMSSSSLMLLKDVKTTSPESTGTMDEHRSLSPDAPVHKYSPLFREAVPFHHRSSSPESLPDDEVSEIFDSISVAIEDRPLSPESTGSVSEHSSCSKDQDIVAESGVLESPPIIFNSTAQLFPESSKPETQKGLSVPDLAQTPKDPSVSPGMESDEGIHVPPSVIRVPAYKLKYDAELWKLVSPIHDPQYVGETPKTGMFEYAESIVEYVQTSERESQTSSTEVTEDRPLSSDSESEYRPLTPESVKIMAVLRSDKAKSVKSLKACKSLSPDSPIPEYSLFFLETAQSYHRSLSPESVSDAEVEVLDSKYSIVLGIDARTSSPESIGSVNEHRPLSPDSPIPEFRQELPESAFSSTRSRSSSPESVTSGTSEIEYILSEAFDFWQRPDSPESIVSDTEERPLSPESLSEYCPMSPESVMLLTNIRSSSPESTASVDEYRCLSPDSPLPQYLQYFPEPTLFMSGYRSVSPESICSNMEYETELFLFASLLFEDRPSSPDSIASVDEYRTLSPDSPIPEFLHAIPECVTSSVYGYRSSSPESVISGTSEVDDILSEAFVFWQRPDSPESTASVDEYRCLSPDSPLPQYLQYFPEPTLFMARSRSSSPASVLSDLEYETELFSFTSMLFEDRPDSGASVDECRALSPDSPIPEFRQNLLEYFVECRSSSPESVTSDIEYAHSPSESVMRVPIYKLVYDADRWKLISPIHDPQYVGETFASKTGMFEYCGSTIEYVQKSELLSKMLSNESGLRSDSPESVKSMDEHRSLSPDSPIPQYLQYFPEPVMFMAGSRPSSPDSVTSEEIGHIQSEAFSFWERPGSPDSVASVDEYQALSPDSPIPEFRQDLPESVTYSIGYRSSSPESVTSDIEYEPLISEVFFIESRPDSPESIVSDAEERPLSPESLSEYCPMSPESVMLLTNVRSSAPESTASVDEYRCLSPDSPLPQYLQYFPEPTIFMTGSRSSSPASVLSDDEYDLSDIFLTLFSERGRPSSPESVASVDEYMALSPDSPIPDFSPSLPESIPHFIGYRSTSPESMCSDMECGTLPLMSLFYEDRPRSLTLVWSDNECELSDIFSTIFSGKDRPSSEAFAFWQRPDSPESIVSDREERPLSPESLSEYCPMSPESVMLLTNIRSSSPESTASVDEYRCLSPDSPLPQYLQYFPEPTIFMTGSRSSSPASALSDKEFENELFLYASMLFEDRPSSPDSIASIDEYRALSPESPIPEFRQALGDSIVSMIGYRSSSPESLAGYETESETEYAPLISEIEDRQDTPDSTTSVDEFRALSPDSPVPQYTQHETTTLVTGNRSASPESICSDMESETELFLHASMLSEDRPSSPDSIASVDEYRTLSPDSPIPEFLHAIPECVTSSVYGYRSSSPESVISGTSEVDDILSEAFAFWQRPDSPESTASVDEYRCLSPDSPLQQYLQYFPEPTIFMTGSRSSSPASVLSDEEFENELFLYASMLFENRPSSPDSIASVDEYRALSPDSPIPEFRQVLPESAFSTIGYRSSSPESVDSDIEYAPLISESFFDENRPDSPESIVSDTEERPLSPESLSEYCPMSPESVMLLTNIRSSSPESTASVDEYRCLSPDSPLPQYLQYFPEPTIFMTGSRSSSPASVLSDEEFENELFLYASMLFEDRPSSPDSIASIDEYRALSPESPIPEFRQALGDSIVSMIGYRSSSPESLAGYETESETEYAPLISEIEDRQDTPDSTTSVDEFRALSPDSPVPQYTQHVTTTLVTGNRSASPESICSDMESETELFLYGSMLFENRPSSPDSIASVDEYRALSPDSPIPEFRQVLPESAFSTIGYRSSSPESVDSDTEYAPLFSESIFEQRPDSPESIVSDTEERPLSPESLSEYCPMSPESVMLLTNIRSSSPESTASVDEYRCLSPDSPLPQYLQHYPEPTLFMTRSRSSSPASVLSDLEYETELFSFTSMLFEDRPDSVASVDECRALSPDSPIPEFRQNLLEYFVECRSSSPESVTSDIEYAHSPSESVMRVPTYKLVYDADRWKLISPIHDPQYVGETFASKTGMFEYCGSTIEYVQKSELLSKMLSIESGLRSDSPESVKSMDEHRSLSPDSPIPQYLQYFPEPVMFMAGSRPSSPDSVTSEEIGHIQSEAFSFWQRPDSPDSVASVDEYQALSPDSPIPEFRQDLPESVTYSIGYRSSSPESVTSDIEYEPLISEVFFIESRPDSPESIVSDTEERPLSPESLSEYCPMSPESVMLLTNIRSSSPESTASVDEYRCLSPDSPLPQYLQYFPEPTIFMTGSRSSSLASVLSDEEFENELFLYASMHFKDRPSSPDSIASIDEYRALSPESPIPEFRQGLRDSIVSMIGYRSSSPESLAGYETESETEYAPLISEIDYRQDTPDSTTSVDEFRALSPDSPVPQYTQHETTTLVTGNRSASPESICSDMESETELLLYGSMLFENRLSSPDSIASIDEYRALPPDSPIPEFRQVLPESAFSTIGYRSSSPESVDSDTEYAPLISESIFEQRPDSPESIVSDREERPLSPESLSEYCPMSPESVMLLTNIRSSSPESTASVDEYRCLSPDSPLPQYLQYFPEPTIFMTGSRSSSPASVLSDEEFENELFLYASMLFEDRPSSPDSISSIDEYRALSPESPIPEFRQALRESIVSMIGYRSSSPESVASDVEYAPLIFESSSVELRPDSPESVASVNGHRSFSPQSPILQFTQIALGSTTVETGYRSSSPLSTTSDMEFDLVYSDIEETELPTKSLIPEHVSPSEILSRDASEQKPKAASSGSPVAGTAMMVEEYNRMYDTELWKLISQIHDAQYVGETFLSKTGFLEYTGSSEAYVETSPGEEDVAQGSTDVSPEAVPGPQVEAAATTETAKIDQDVALTESIEYIQTSPEEREVSQGSTEISTEALPDWQVEPSETTTETVKIDQDVAPTESPSVSDIVLPESPAAVVSECTFETGHRSASPHSKSDSGDEWVIVSVSETEDKPLSPESLPDCRPISPATLVLKADVRTSSPESVLFEKQVEKDRPLSTESVEYRTMSLESMMSMDKVRSSSPESMHEINDNRSLSPDSPIPQYTRSGVSGMDSCNMEYATIEHRSSSPESMTSGSEYELMVISSSALESRPSSPDSLESVSRNRRLSPDSPVPEFMRILSQYFMEPRALSDRTSSPESVSSDTVFIALPVDSWADVRRRQSSPESGASDEELSLVITGTETMTFKAGTLSHVTSVLTSERVPMSPEENTLGVTLLSVPATKFEIEQGQMSTTDQGLPRVSGLVAEMVTTSTEQARTKHGSEHAETIPTPQATMGLENVKKVQKDGPVKQQPVKVKDRSEEEVEVLRLNADSIKTQEAPQRVREREHDKDDFARAME</sequence>
<feature type="compositionally biased region" description="Polar residues" evidence="8">
    <location>
        <begin position="1329"/>
        <end position="1339"/>
    </location>
</feature>
<feature type="region of interest" description="Disordered" evidence="8">
    <location>
        <begin position="3717"/>
        <end position="3741"/>
    </location>
</feature>
<organism evidence="11 12">
    <name type="scientific">Salmo trutta</name>
    <name type="common">Brown trout</name>
    <dbReference type="NCBI Taxonomy" id="8032"/>
    <lineage>
        <taxon>Eukaryota</taxon>
        <taxon>Metazoa</taxon>
        <taxon>Chordata</taxon>
        <taxon>Craniata</taxon>
        <taxon>Vertebrata</taxon>
        <taxon>Euteleostomi</taxon>
        <taxon>Actinopterygii</taxon>
        <taxon>Neopterygii</taxon>
        <taxon>Teleostei</taxon>
        <taxon>Protacanthopterygii</taxon>
        <taxon>Salmoniformes</taxon>
        <taxon>Salmonidae</taxon>
        <taxon>Salmoninae</taxon>
        <taxon>Salmo</taxon>
    </lineage>
</organism>
<dbReference type="PROSITE" id="PS50017">
    <property type="entry name" value="DEATH_DOMAIN"/>
    <property type="match status" value="1"/>
</dbReference>
<feature type="compositionally biased region" description="Acidic residues" evidence="8">
    <location>
        <begin position="1"/>
        <end position="16"/>
    </location>
</feature>
<dbReference type="PROSITE" id="PS51145">
    <property type="entry name" value="ZU5"/>
    <property type="match status" value="2"/>
</dbReference>
<dbReference type="SMART" id="SM00218">
    <property type="entry name" value="ZU5"/>
    <property type="match status" value="1"/>
</dbReference>
<feature type="compositionally biased region" description="Low complexity" evidence="8">
    <location>
        <begin position="4986"/>
        <end position="4998"/>
    </location>
</feature>
<dbReference type="SMART" id="SM00005">
    <property type="entry name" value="DEATH"/>
    <property type="match status" value="1"/>
</dbReference>
<reference evidence="11" key="2">
    <citation type="submission" date="2025-09" db="UniProtKB">
        <authorList>
            <consortium name="Ensembl"/>
        </authorList>
    </citation>
    <scope>IDENTIFICATION</scope>
</reference>
<keyword evidence="3" id="KW-0963">Cytoplasm</keyword>
<feature type="compositionally biased region" description="Polar residues" evidence="8">
    <location>
        <begin position="1184"/>
        <end position="1193"/>
    </location>
</feature>
<feature type="region of interest" description="Disordered" evidence="8">
    <location>
        <begin position="723"/>
        <end position="812"/>
    </location>
</feature>
<dbReference type="Proteomes" id="UP000472277">
    <property type="component" value="Chromosome 5"/>
</dbReference>
<dbReference type="Gene3D" id="2.60.40.2660">
    <property type="match status" value="1"/>
</dbReference>
<keyword evidence="7" id="KW-0472">Membrane</keyword>
<dbReference type="Gene3D" id="1.10.533.10">
    <property type="entry name" value="Death Domain, Fas"/>
    <property type="match status" value="1"/>
</dbReference>
<feature type="compositionally biased region" description="Basic and acidic residues" evidence="8">
    <location>
        <begin position="723"/>
        <end position="737"/>
    </location>
</feature>